<proteinExistence type="predicted"/>
<dbReference type="Gene3D" id="3.80.30.20">
    <property type="entry name" value="tm_1862 like domain"/>
    <property type="match status" value="1"/>
</dbReference>
<dbReference type="InterPro" id="IPR039661">
    <property type="entry name" value="ELP3"/>
</dbReference>
<dbReference type="Pfam" id="PF04055">
    <property type="entry name" value="Radical_SAM"/>
    <property type="match status" value="1"/>
</dbReference>
<keyword evidence="3" id="KW-0949">S-adenosyl-L-methionine</keyword>
<feature type="domain" description="Radical SAM core" evidence="7">
    <location>
        <begin position="2"/>
        <end position="232"/>
    </location>
</feature>
<dbReference type="SUPFAM" id="SSF102114">
    <property type="entry name" value="Radical SAM enzymes"/>
    <property type="match status" value="1"/>
</dbReference>
<comment type="cofactor">
    <cofactor evidence="1">
        <name>[4Fe-4S] cluster</name>
        <dbReference type="ChEBI" id="CHEBI:49883"/>
    </cofactor>
</comment>
<dbReference type="InterPro" id="IPR058240">
    <property type="entry name" value="rSAM_sf"/>
</dbReference>
<organism evidence="8 9">
    <name type="scientific">Calditerrivibrio nitroreducens</name>
    <dbReference type="NCBI Taxonomy" id="477976"/>
    <lineage>
        <taxon>Bacteria</taxon>
        <taxon>Pseudomonadati</taxon>
        <taxon>Deferribacterota</taxon>
        <taxon>Deferribacteres</taxon>
        <taxon>Deferribacterales</taxon>
        <taxon>Calditerrivibrionaceae</taxon>
    </lineage>
</organism>
<dbReference type="Pfam" id="PF16199">
    <property type="entry name" value="Radical_SAM_C"/>
    <property type="match status" value="1"/>
</dbReference>
<comment type="caution">
    <text evidence="8">The sequence shown here is derived from an EMBL/GenBank/DDBJ whole genome shotgun (WGS) entry which is preliminary data.</text>
</comment>
<keyword evidence="4" id="KW-0479">Metal-binding</keyword>
<name>A0A2J6WK07_9BACT</name>
<evidence type="ECO:0000259" key="7">
    <source>
        <dbReference type="PROSITE" id="PS51918"/>
    </source>
</evidence>
<evidence type="ECO:0000256" key="6">
    <source>
        <dbReference type="ARBA" id="ARBA00023014"/>
    </source>
</evidence>
<evidence type="ECO:0000256" key="1">
    <source>
        <dbReference type="ARBA" id="ARBA00001966"/>
    </source>
</evidence>
<evidence type="ECO:0000313" key="8">
    <source>
        <dbReference type="EMBL" id="PMP70687.1"/>
    </source>
</evidence>
<dbReference type="InterPro" id="IPR032432">
    <property type="entry name" value="Radical_SAM_C"/>
</dbReference>
<dbReference type="SFLD" id="SFLDG01086">
    <property type="entry name" value="elongater_protein-like"/>
    <property type="match status" value="1"/>
</dbReference>
<evidence type="ECO:0000313" key="9">
    <source>
        <dbReference type="Proteomes" id="UP000242881"/>
    </source>
</evidence>
<dbReference type="InterPro" id="IPR007197">
    <property type="entry name" value="rSAM"/>
</dbReference>
<dbReference type="SFLD" id="SFLDS00029">
    <property type="entry name" value="Radical_SAM"/>
    <property type="match status" value="1"/>
</dbReference>
<keyword evidence="2" id="KW-0004">4Fe-4S</keyword>
<dbReference type="GO" id="GO:0005737">
    <property type="term" value="C:cytoplasm"/>
    <property type="evidence" value="ECO:0007669"/>
    <property type="project" value="TreeGrafter"/>
</dbReference>
<dbReference type="Proteomes" id="UP000242881">
    <property type="component" value="Unassembled WGS sequence"/>
</dbReference>
<evidence type="ECO:0000256" key="4">
    <source>
        <dbReference type="ARBA" id="ARBA00022723"/>
    </source>
</evidence>
<dbReference type="InterPro" id="IPR006638">
    <property type="entry name" value="Elp3/MiaA/NifB-like_rSAM"/>
</dbReference>
<dbReference type="PANTHER" id="PTHR11135">
    <property type="entry name" value="HISTONE ACETYLTRANSFERASE-RELATED"/>
    <property type="match status" value="1"/>
</dbReference>
<dbReference type="EMBL" id="PNIN01000050">
    <property type="protein sequence ID" value="PMP70687.1"/>
    <property type="molecule type" value="Genomic_DNA"/>
</dbReference>
<dbReference type="CDD" id="cd01335">
    <property type="entry name" value="Radical_SAM"/>
    <property type="match status" value="1"/>
</dbReference>
<dbReference type="PROSITE" id="PS51918">
    <property type="entry name" value="RADICAL_SAM"/>
    <property type="match status" value="1"/>
</dbReference>
<dbReference type="GO" id="GO:0051539">
    <property type="term" value="F:4 iron, 4 sulfur cluster binding"/>
    <property type="evidence" value="ECO:0007669"/>
    <property type="project" value="UniProtKB-KW"/>
</dbReference>
<dbReference type="PANTHER" id="PTHR11135:SF0">
    <property type="entry name" value="ELONGATOR COMPLEX PROTEIN 3"/>
    <property type="match status" value="1"/>
</dbReference>
<sequence>MLKTKKIKILPVFIPFLGCPNRCLFCNQNAITGIDKNYKESIISQIEDYLKINENWDEIAFFGGSFTCLKKDLRYFFYDTAHRYNFNNIRVSTRPECFSEEIVEELFQNDVKTVEIGVQSTSSKVLKFNLRNYDKKVIFNTIALLKGNFKICTQLMTGMYKEELQDIFEMITDILHLSPDYARIYPTVVLKNSPLEVLYLNGSFIPDPPSVIIAKTSIVYSYLLCNDIRVIRVGLPESINLKRETSSGFHHPAMGDIVKTTAKMAYILKFNKIPNDMISFKGLINKLYSNLHIVTDKYWLKNLCGEEIEDNWRFFERAADIVSKGLQHQTNHR</sequence>
<gene>
    <name evidence="8" type="ORF">C0187_05110</name>
</gene>
<reference evidence="8 9" key="1">
    <citation type="submission" date="2018-01" db="EMBL/GenBank/DDBJ databases">
        <title>Metagenomic assembled genomes from two thermal pools in the Uzon Caldera, Kamchatka, Russia.</title>
        <authorList>
            <person name="Wilkins L."/>
            <person name="Ettinger C."/>
        </authorList>
    </citation>
    <scope>NUCLEOTIDE SEQUENCE [LARGE SCALE GENOMIC DNA]</scope>
    <source>
        <strain evidence="8">ZAV-05</strain>
    </source>
</reference>
<dbReference type="SMART" id="SM00729">
    <property type="entry name" value="Elp3"/>
    <property type="match status" value="1"/>
</dbReference>
<keyword evidence="6" id="KW-0411">Iron-sulfur</keyword>
<evidence type="ECO:0000256" key="2">
    <source>
        <dbReference type="ARBA" id="ARBA00022485"/>
    </source>
</evidence>
<evidence type="ECO:0000256" key="5">
    <source>
        <dbReference type="ARBA" id="ARBA00023004"/>
    </source>
</evidence>
<dbReference type="GO" id="GO:0046872">
    <property type="term" value="F:metal ion binding"/>
    <property type="evidence" value="ECO:0007669"/>
    <property type="project" value="UniProtKB-KW"/>
</dbReference>
<evidence type="ECO:0000256" key="3">
    <source>
        <dbReference type="ARBA" id="ARBA00022691"/>
    </source>
</evidence>
<dbReference type="AlphaFoldDB" id="A0A2J6WK07"/>
<dbReference type="RefSeq" id="WP_424605254.1">
    <property type="nucleotide sequence ID" value="NZ_JBNAVA010000003.1"/>
</dbReference>
<accession>A0A2J6WK07</accession>
<dbReference type="InterPro" id="IPR023404">
    <property type="entry name" value="rSAM_horseshoe"/>
</dbReference>
<dbReference type="GO" id="GO:0003824">
    <property type="term" value="F:catalytic activity"/>
    <property type="evidence" value="ECO:0007669"/>
    <property type="project" value="InterPro"/>
</dbReference>
<protein>
    <recommendedName>
        <fullName evidence="7">Radical SAM core domain-containing protein</fullName>
    </recommendedName>
</protein>
<dbReference type="SFLD" id="SFLDG01082">
    <property type="entry name" value="B12-binding_domain_containing"/>
    <property type="match status" value="1"/>
</dbReference>
<dbReference type="GO" id="GO:0002926">
    <property type="term" value="P:tRNA wobble base 5-methoxycarbonylmethyl-2-thiouridinylation"/>
    <property type="evidence" value="ECO:0007669"/>
    <property type="project" value="TreeGrafter"/>
</dbReference>
<keyword evidence="5" id="KW-0408">Iron</keyword>